<proteinExistence type="predicted"/>
<keyword evidence="3" id="KW-1185">Reference proteome</keyword>
<sequence>MQETSKDTTETAAGRHRGAPAPQEEPTGAPHGRHRRDGEE</sequence>
<dbReference type="RefSeq" id="WP_318107117.1">
    <property type="nucleotide sequence ID" value="NZ_CP137573.1"/>
</dbReference>
<feature type="compositionally biased region" description="Basic residues" evidence="1">
    <location>
        <begin position="31"/>
        <end position="40"/>
    </location>
</feature>
<accession>A0ABZ0LYS4</accession>
<feature type="region of interest" description="Disordered" evidence="1">
    <location>
        <begin position="1"/>
        <end position="40"/>
    </location>
</feature>
<evidence type="ECO:0000313" key="3">
    <source>
        <dbReference type="Proteomes" id="UP001301731"/>
    </source>
</evidence>
<name>A0ABZ0LYS4_9ACTN</name>
<protein>
    <submittedName>
        <fullName evidence="2">Uncharacterized protein</fullName>
    </submittedName>
</protein>
<reference evidence="2 3" key="1">
    <citation type="submission" date="2023-10" db="EMBL/GenBank/DDBJ databases">
        <title>The genome sequence of Streptomyces sp. HUAS YS2.</title>
        <authorList>
            <person name="Mo P."/>
        </authorList>
    </citation>
    <scope>NUCLEOTIDE SEQUENCE [LARGE SCALE GENOMIC DNA]</scope>
    <source>
        <strain evidence="2 3">HUAS YS2</strain>
    </source>
</reference>
<dbReference type="Proteomes" id="UP001301731">
    <property type="component" value="Chromosome"/>
</dbReference>
<evidence type="ECO:0000256" key="1">
    <source>
        <dbReference type="SAM" id="MobiDB-lite"/>
    </source>
</evidence>
<organism evidence="2 3">
    <name type="scientific">Streptomyces solicathayae</name>
    <dbReference type="NCBI Taxonomy" id="3081768"/>
    <lineage>
        <taxon>Bacteria</taxon>
        <taxon>Bacillati</taxon>
        <taxon>Actinomycetota</taxon>
        <taxon>Actinomycetes</taxon>
        <taxon>Kitasatosporales</taxon>
        <taxon>Streptomycetaceae</taxon>
        <taxon>Streptomyces</taxon>
    </lineage>
</organism>
<gene>
    <name evidence="2" type="ORF">R2D22_26130</name>
</gene>
<evidence type="ECO:0000313" key="2">
    <source>
        <dbReference type="EMBL" id="WOX24671.1"/>
    </source>
</evidence>
<dbReference type="EMBL" id="CP137573">
    <property type="protein sequence ID" value="WOX24671.1"/>
    <property type="molecule type" value="Genomic_DNA"/>
</dbReference>